<dbReference type="NCBIfam" id="TIGR00254">
    <property type="entry name" value="GGDEF"/>
    <property type="match status" value="1"/>
</dbReference>
<organism evidence="3 4">
    <name type="scientific">Alicyclobacillus acidocaldarius subsp. acidocaldarius (strain ATCC 27009 / DSM 446 / BCRC 14685 / JCM 5260 / KCTC 1825 / NBRC 15652 / NCIMB 11725 / NRRL B-14509 / 104-IA)</name>
    <name type="common">Bacillus acidocaldarius</name>
    <dbReference type="NCBI Taxonomy" id="521098"/>
    <lineage>
        <taxon>Bacteria</taxon>
        <taxon>Bacillati</taxon>
        <taxon>Bacillota</taxon>
        <taxon>Bacilli</taxon>
        <taxon>Bacillales</taxon>
        <taxon>Alicyclobacillaceae</taxon>
        <taxon>Alicyclobacillus</taxon>
    </lineage>
</organism>
<name>C8WUQ5_ALIAD</name>
<feature type="transmembrane region" description="Helical" evidence="1">
    <location>
        <begin position="48"/>
        <end position="66"/>
    </location>
</feature>
<dbReference type="GO" id="GO:0043709">
    <property type="term" value="P:cell adhesion involved in single-species biofilm formation"/>
    <property type="evidence" value="ECO:0007669"/>
    <property type="project" value="TreeGrafter"/>
</dbReference>
<dbReference type="InterPro" id="IPR050469">
    <property type="entry name" value="Diguanylate_Cyclase"/>
</dbReference>
<proteinExistence type="predicted"/>
<dbReference type="InterPro" id="IPR029787">
    <property type="entry name" value="Nucleotide_cyclase"/>
</dbReference>
<dbReference type="PANTHER" id="PTHR45138:SF24">
    <property type="entry name" value="DIGUANYLATE CYCLASE DGCC-RELATED"/>
    <property type="match status" value="1"/>
</dbReference>
<dbReference type="eggNOG" id="COG3706">
    <property type="taxonomic scope" value="Bacteria"/>
</dbReference>
<feature type="transmembrane region" description="Helical" evidence="1">
    <location>
        <begin position="185"/>
        <end position="206"/>
    </location>
</feature>
<reference evidence="4" key="1">
    <citation type="submission" date="2009-09" db="EMBL/GenBank/DDBJ databases">
        <title>The complete chromosome of Alicyclobacillus acidocaldarius subsp. acidocaldarius DSM 446.</title>
        <authorList>
            <consortium name="US DOE Joint Genome Institute (JGI-PGF)"/>
            <person name="Lucas S."/>
            <person name="Copeland A."/>
            <person name="Lapidus A."/>
            <person name="Glavina del Rio T."/>
            <person name="Dalin E."/>
            <person name="Tice H."/>
            <person name="Bruce D."/>
            <person name="Goodwin L."/>
            <person name="Pitluck S."/>
            <person name="Kyrpides N."/>
            <person name="Mavromatis K."/>
            <person name="Ivanova N."/>
            <person name="Ovchinnikova G."/>
            <person name="Chertkov O."/>
            <person name="Sims D."/>
            <person name="Brettin T."/>
            <person name="Detter J.C."/>
            <person name="Han C."/>
            <person name="Larimer F."/>
            <person name="Land M."/>
            <person name="Hauser L."/>
            <person name="Markowitz V."/>
            <person name="Cheng J.-F."/>
            <person name="Hugenholtz P."/>
            <person name="Woyke T."/>
            <person name="Wu D."/>
            <person name="Pukall R."/>
            <person name="Klenk H.-P."/>
            <person name="Eisen J.A."/>
        </authorList>
    </citation>
    <scope>NUCLEOTIDE SEQUENCE [LARGE SCALE GENOMIC DNA]</scope>
    <source>
        <strain evidence="4">ATCC 27009 / DSM 446 / BCRC 14685 / JCM 5260 / KCTC 1825 / NBRC 15652 / NCIMB 11725 / NRRL B-14509 / 104-IA</strain>
    </source>
</reference>
<dbReference type="AlphaFoldDB" id="C8WUQ5"/>
<dbReference type="SUPFAM" id="SSF55073">
    <property type="entry name" value="Nucleotide cyclase"/>
    <property type="match status" value="1"/>
</dbReference>
<feature type="transmembrane region" description="Helical" evidence="1">
    <location>
        <begin position="118"/>
        <end position="141"/>
    </location>
</feature>
<keyword evidence="4" id="KW-1185">Reference proteome</keyword>
<gene>
    <name evidence="3" type="ordered locus">Aaci_2867</name>
</gene>
<evidence type="ECO:0000256" key="1">
    <source>
        <dbReference type="SAM" id="Phobius"/>
    </source>
</evidence>
<accession>C8WUQ5</accession>
<evidence type="ECO:0000313" key="3">
    <source>
        <dbReference type="EMBL" id="ACV59871.1"/>
    </source>
</evidence>
<dbReference type="FunFam" id="3.30.70.270:FF:000001">
    <property type="entry name" value="Diguanylate cyclase domain protein"/>
    <property type="match status" value="1"/>
</dbReference>
<feature type="domain" description="GGDEF" evidence="2">
    <location>
        <begin position="267"/>
        <end position="398"/>
    </location>
</feature>
<dbReference type="SMART" id="SM00267">
    <property type="entry name" value="GGDEF"/>
    <property type="match status" value="1"/>
</dbReference>
<evidence type="ECO:0000259" key="2">
    <source>
        <dbReference type="PROSITE" id="PS50887"/>
    </source>
</evidence>
<dbReference type="InterPro" id="IPR043128">
    <property type="entry name" value="Rev_trsase/Diguanyl_cyclase"/>
</dbReference>
<keyword evidence="1" id="KW-0812">Transmembrane</keyword>
<dbReference type="InterPro" id="IPR000160">
    <property type="entry name" value="GGDEF_dom"/>
</dbReference>
<dbReference type="Pfam" id="PF00990">
    <property type="entry name" value="GGDEF"/>
    <property type="match status" value="1"/>
</dbReference>
<sequence length="402" mass="44774">MTPMRLLAREGGKQDLGGACRTWTLVMAMALPEDVREFRNGAQRAIQIHRLFVALFLAGDLLFLPGEWWLHRAHLLPLALRAWVFAPLAMVCIQGAAEWSVRKHPQSRENMLIASGTLLALVAIAAYPGAESLCASLLLPIVTSILHLRVEKVWLAGAAAFAAELVLTLMQLSSSASAQAILQSLGHLALWSLILLWTTAASHIVLRFGLRIWDELRVQTRAQTELWVRQILSEKEAKTDALTGLYNRKSFDEYLDFALQISDGTNTPLHLAVIDIDNFKQINDQYGHLVGDEILRRTAQAIQQHLAAGDFLARYGGEEFAVIIPEVTHEQAVQNMEKIREYIANVHHVELDGNRATVSIGLSTHRPGETRDELFERADQCLYRAKQTGKNKIVAWESAVSG</sequence>
<dbReference type="Proteomes" id="UP000001917">
    <property type="component" value="Chromosome"/>
</dbReference>
<dbReference type="GO" id="GO:0052621">
    <property type="term" value="F:diguanylate cyclase activity"/>
    <property type="evidence" value="ECO:0007669"/>
    <property type="project" value="TreeGrafter"/>
</dbReference>
<dbReference type="GO" id="GO:0005886">
    <property type="term" value="C:plasma membrane"/>
    <property type="evidence" value="ECO:0007669"/>
    <property type="project" value="TreeGrafter"/>
</dbReference>
<dbReference type="CDD" id="cd01949">
    <property type="entry name" value="GGDEF"/>
    <property type="match status" value="1"/>
</dbReference>
<keyword evidence="1" id="KW-0472">Membrane</keyword>
<feature type="transmembrane region" description="Helical" evidence="1">
    <location>
        <begin position="153"/>
        <end position="173"/>
    </location>
</feature>
<dbReference type="PANTHER" id="PTHR45138">
    <property type="entry name" value="REGULATORY COMPONENTS OF SENSORY TRANSDUCTION SYSTEM"/>
    <property type="match status" value="1"/>
</dbReference>
<dbReference type="GO" id="GO:1902201">
    <property type="term" value="P:negative regulation of bacterial-type flagellum-dependent cell motility"/>
    <property type="evidence" value="ECO:0007669"/>
    <property type="project" value="TreeGrafter"/>
</dbReference>
<dbReference type="STRING" id="521098.Aaci_2867"/>
<keyword evidence="1" id="KW-1133">Transmembrane helix</keyword>
<evidence type="ECO:0000313" key="4">
    <source>
        <dbReference type="Proteomes" id="UP000001917"/>
    </source>
</evidence>
<dbReference type="PROSITE" id="PS50887">
    <property type="entry name" value="GGDEF"/>
    <property type="match status" value="1"/>
</dbReference>
<protein>
    <submittedName>
        <fullName evidence="3">Diguanylate cyclase</fullName>
    </submittedName>
</protein>
<dbReference type="KEGG" id="aac:Aaci_2867"/>
<dbReference type="Gene3D" id="3.30.70.270">
    <property type="match status" value="1"/>
</dbReference>
<dbReference type="HOGENOM" id="CLU_000445_11_1_9"/>
<reference evidence="3 4" key="2">
    <citation type="journal article" date="2010" name="Stand. Genomic Sci.">
        <title>Complete genome sequence of Alicyclobacillus acidocaldarius type strain (104-IA).</title>
        <authorList>
            <person name="Mavromatis K."/>
            <person name="Sikorski J."/>
            <person name="Lapidus A."/>
            <person name="Glavina Del Rio T."/>
            <person name="Copeland A."/>
            <person name="Tice H."/>
            <person name="Cheng J.F."/>
            <person name="Lucas S."/>
            <person name="Chen F."/>
            <person name="Nolan M."/>
            <person name="Bruce D."/>
            <person name="Goodwin L."/>
            <person name="Pitluck S."/>
            <person name="Ivanova N."/>
            <person name="Ovchinnikova G."/>
            <person name="Pati A."/>
            <person name="Chen A."/>
            <person name="Palaniappan K."/>
            <person name="Land M."/>
            <person name="Hauser L."/>
            <person name="Chang Y.J."/>
            <person name="Jeffries C.D."/>
            <person name="Chain P."/>
            <person name="Meincke L."/>
            <person name="Sims D."/>
            <person name="Chertkov O."/>
            <person name="Han C."/>
            <person name="Brettin T."/>
            <person name="Detter J.C."/>
            <person name="Wahrenburg C."/>
            <person name="Rohde M."/>
            <person name="Pukall R."/>
            <person name="Goker M."/>
            <person name="Bristow J."/>
            <person name="Eisen J.A."/>
            <person name="Markowitz V."/>
            <person name="Hugenholtz P."/>
            <person name="Klenk H.P."/>
            <person name="Kyrpides N.C."/>
        </authorList>
    </citation>
    <scope>NUCLEOTIDE SEQUENCE [LARGE SCALE GENOMIC DNA]</scope>
    <source>
        <strain evidence="4">ATCC 27009 / DSM 446 / BCRC 14685 / JCM 5260 / KCTC 1825 / NBRC 15652 / NCIMB 11725 / NRRL B-14509 / 104-IA</strain>
    </source>
</reference>
<dbReference type="EMBL" id="CP001727">
    <property type="protein sequence ID" value="ACV59871.1"/>
    <property type="molecule type" value="Genomic_DNA"/>
</dbReference>